<protein>
    <submittedName>
        <fullName evidence="1">Uncharacterized protein</fullName>
    </submittedName>
</protein>
<feature type="non-terminal residue" evidence="1">
    <location>
        <position position="163"/>
    </location>
</feature>
<accession>X1KY81</accession>
<dbReference type="EMBL" id="BARU01038652">
    <property type="protein sequence ID" value="GAH86918.1"/>
    <property type="molecule type" value="Genomic_DNA"/>
</dbReference>
<organism evidence="1">
    <name type="scientific">marine sediment metagenome</name>
    <dbReference type="NCBI Taxonomy" id="412755"/>
    <lineage>
        <taxon>unclassified sequences</taxon>
        <taxon>metagenomes</taxon>
        <taxon>ecological metagenomes</taxon>
    </lineage>
</organism>
<name>X1KY81_9ZZZZ</name>
<gene>
    <name evidence="1" type="ORF">S03H2_60034</name>
</gene>
<comment type="caution">
    <text evidence="1">The sequence shown here is derived from an EMBL/GenBank/DDBJ whole genome shotgun (WGS) entry which is preliminary data.</text>
</comment>
<reference evidence="1" key="1">
    <citation type="journal article" date="2014" name="Front. Microbiol.">
        <title>High frequency of phylogenetically diverse reductive dehalogenase-homologous genes in deep subseafloor sedimentary metagenomes.</title>
        <authorList>
            <person name="Kawai M."/>
            <person name="Futagami T."/>
            <person name="Toyoda A."/>
            <person name="Takaki Y."/>
            <person name="Nishi S."/>
            <person name="Hori S."/>
            <person name="Arai W."/>
            <person name="Tsubouchi T."/>
            <person name="Morono Y."/>
            <person name="Uchiyama I."/>
            <person name="Ito T."/>
            <person name="Fujiyama A."/>
            <person name="Inagaki F."/>
            <person name="Takami H."/>
        </authorList>
    </citation>
    <scope>NUCLEOTIDE SEQUENCE</scope>
    <source>
        <strain evidence="1">Expedition CK06-06</strain>
    </source>
</reference>
<dbReference type="AlphaFoldDB" id="X1KY81"/>
<proteinExistence type="predicted"/>
<evidence type="ECO:0000313" key="1">
    <source>
        <dbReference type="EMBL" id="GAH86918.1"/>
    </source>
</evidence>
<sequence length="163" mass="18022">MPGKDYIFGDLKSNGYLKTESGEILLTKIPMQTARSPESATLEIDAGDVDKMAVVRGHLTSSVLYSARIVEIFSRLVSKLVKKLLKKGAVSPKELQDQLSEITSEEIESEEPKKLCALVIGHKKSSPGAMNAKENLTEFDFNEDLALRIEKKVKKSEVQRISA</sequence>